<dbReference type="InterPro" id="IPR036594">
    <property type="entry name" value="Meth_synthase_dom"/>
</dbReference>
<evidence type="ECO:0000313" key="5">
    <source>
        <dbReference type="Proteomes" id="UP001501153"/>
    </source>
</evidence>
<dbReference type="RefSeq" id="WP_345232766.1">
    <property type="nucleotide sequence ID" value="NZ_BAABGZ010000004.1"/>
</dbReference>
<keyword evidence="5" id="KW-1185">Reference proteome</keyword>
<evidence type="ECO:0000259" key="3">
    <source>
        <dbReference type="PROSITE" id="PS51332"/>
    </source>
</evidence>
<dbReference type="Gene3D" id="1.10.1240.10">
    <property type="entry name" value="Methionine synthase domain"/>
    <property type="match status" value="1"/>
</dbReference>
<keyword evidence="2" id="KW-0170">Cobalt</keyword>
<gene>
    <name evidence="4" type="ORF">GCM10023185_00820</name>
</gene>
<proteinExistence type="predicted"/>
<name>A0ABP8HWZ0_9BACT</name>
<evidence type="ECO:0000256" key="2">
    <source>
        <dbReference type="ARBA" id="ARBA00023285"/>
    </source>
</evidence>
<comment type="caution">
    <text evidence="4">The sequence shown here is derived from an EMBL/GenBank/DDBJ whole genome shotgun (WGS) entry which is preliminary data.</text>
</comment>
<dbReference type="EMBL" id="BAABGZ010000004">
    <property type="protein sequence ID" value="GAA4346417.1"/>
    <property type="molecule type" value="Genomic_DNA"/>
</dbReference>
<dbReference type="PROSITE" id="PS51332">
    <property type="entry name" value="B12_BINDING"/>
    <property type="match status" value="1"/>
</dbReference>
<evidence type="ECO:0000313" key="4">
    <source>
        <dbReference type="EMBL" id="GAA4346417.1"/>
    </source>
</evidence>
<dbReference type="Gene3D" id="3.40.50.280">
    <property type="entry name" value="Cobalamin-binding domain"/>
    <property type="match status" value="1"/>
</dbReference>
<organism evidence="4 5">
    <name type="scientific">Hymenobacter saemangeumensis</name>
    <dbReference type="NCBI Taxonomy" id="1084522"/>
    <lineage>
        <taxon>Bacteria</taxon>
        <taxon>Pseudomonadati</taxon>
        <taxon>Bacteroidota</taxon>
        <taxon>Cytophagia</taxon>
        <taxon>Cytophagales</taxon>
        <taxon>Hymenobacteraceae</taxon>
        <taxon>Hymenobacter</taxon>
    </lineage>
</organism>
<dbReference type="InterPro" id="IPR050554">
    <property type="entry name" value="Met_Synthase/Corrinoid"/>
</dbReference>
<evidence type="ECO:0000256" key="1">
    <source>
        <dbReference type="ARBA" id="ARBA00022723"/>
    </source>
</evidence>
<dbReference type="InterPro" id="IPR006158">
    <property type="entry name" value="Cobalamin-bd"/>
</dbReference>
<accession>A0ABP8HWZ0</accession>
<dbReference type="Proteomes" id="UP001501153">
    <property type="component" value="Unassembled WGS sequence"/>
</dbReference>
<keyword evidence="1" id="KW-0479">Metal-binding</keyword>
<feature type="domain" description="B12-binding" evidence="3">
    <location>
        <begin position="226"/>
        <end position="353"/>
    </location>
</feature>
<dbReference type="SUPFAM" id="SSF52242">
    <property type="entry name" value="Cobalamin (vitamin B12)-binding domain"/>
    <property type="match status" value="1"/>
</dbReference>
<reference evidence="5" key="1">
    <citation type="journal article" date="2019" name="Int. J. Syst. Evol. Microbiol.">
        <title>The Global Catalogue of Microorganisms (GCM) 10K type strain sequencing project: providing services to taxonomists for standard genome sequencing and annotation.</title>
        <authorList>
            <consortium name="The Broad Institute Genomics Platform"/>
            <consortium name="The Broad Institute Genome Sequencing Center for Infectious Disease"/>
            <person name="Wu L."/>
            <person name="Ma J."/>
        </authorList>
    </citation>
    <scope>NUCLEOTIDE SEQUENCE [LARGE SCALE GENOMIC DNA]</scope>
    <source>
        <strain evidence="5">JCM 17923</strain>
    </source>
</reference>
<dbReference type="Pfam" id="PF02310">
    <property type="entry name" value="B12-binding"/>
    <property type="match status" value="1"/>
</dbReference>
<dbReference type="PANTHER" id="PTHR45833">
    <property type="entry name" value="METHIONINE SYNTHASE"/>
    <property type="match status" value="1"/>
</dbReference>
<dbReference type="PANTHER" id="PTHR45833:SF1">
    <property type="entry name" value="METHIONINE SYNTHASE"/>
    <property type="match status" value="1"/>
</dbReference>
<dbReference type="InterPro" id="IPR003759">
    <property type="entry name" value="Cbl-bd_cap"/>
</dbReference>
<dbReference type="Pfam" id="PF02607">
    <property type="entry name" value="B12-binding_2"/>
    <property type="match status" value="1"/>
</dbReference>
<dbReference type="InterPro" id="IPR036724">
    <property type="entry name" value="Cobalamin-bd_sf"/>
</dbReference>
<sequence length="353" mass="38785">MNHLLREQIVQRLYSELDGLAESAAKFLLAESDSPTPSEPPLDMLRSHVLSLADSVLMNSPALFEAHLLQARQQRPARAELMLRQHLMALRQALLLRLNVGEYVVVAAALSAGSHWLSAPLPEGPPETPVDADEKTLLFAQMAADYLTLLLGADRRGATRLLLDAASNGTDVRDLYLYVLQPAQREVGNRWHSGEISVAEEHYCTAATASVMAQLQPYFQDTPRNGRLLLAACISGDLHTLGLQMVADFLEHDGWEVRYLGASTPIDSILRMIADQGAELVLTAASMAHHVPLIRELVAAIRRDPATRHVRVVVGGRPFLYDNELWERTGADAWAGSADQAVEVVRGLFKKKG</sequence>
<protein>
    <submittedName>
        <fullName evidence="4">Cobalamin-dependent protein</fullName>
    </submittedName>
</protein>